<accession>A0ABQ3HWM9</accession>
<evidence type="ECO:0008006" key="4">
    <source>
        <dbReference type="Google" id="ProtNLM"/>
    </source>
</evidence>
<feature type="signal peptide" evidence="1">
    <location>
        <begin position="1"/>
        <end position="30"/>
    </location>
</feature>
<evidence type="ECO:0000256" key="1">
    <source>
        <dbReference type="SAM" id="SignalP"/>
    </source>
</evidence>
<evidence type="ECO:0000313" key="2">
    <source>
        <dbReference type="EMBL" id="GHE39130.1"/>
    </source>
</evidence>
<dbReference type="Gene3D" id="2.40.160.130">
    <property type="entry name" value="Capsule assembly protein Wzi"/>
    <property type="match status" value="1"/>
</dbReference>
<evidence type="ECO:0000313" key="3">
    <source>
        <dbReference type="Proteomes" id="UP000620550"/>
    </source>
</evidence>
<gene>
    <name evidence="2" type="ORF">GCM10017764_22920</name>
</gene>
<organism evidence="2 3">
    <name type="scientific">Sphingobacterium griseoflavum</name>
    <dbReference type="NCBI Taxonomy" id="1474952"/>
    <lineage>
        <taxon>Bacteria</taxon>
        <taxon>Pseudomonadati</taxon>
        <taxon>Bacteroidota</taxon>
        <taxon>Sphingobacteriia</taxon>
        <taxon>Sphingobacteriales</taxon>
        <taxon>Sphingobacteriaceae</taxon>
        <taxon>Sphingobacterium</taxon>
    </lineage>
</organism>
<keyword evidence="3" id="KW-1185">Reference proteome</keyword>
<proteinExistence type="predicted"/>
<feature type="chain" id="PRO_5046258818" description="Capsule assembly protein Wzi" evidence="1">
    <location>
        <begin position="31"/>
        <end position="509"/>
    </location>
</feature>
<protein>
    <recommendedName>
        <fullName evidence="4">Capsule assembly protein Wzi</fullName>
    </recommendedName>
</protein>
<name>A0ABQ3HWM9_9SPHI</name>
<reference evidence="3" key="1">
    <citation type="journal article" date="2019" name="Int. J. Syst. Evol. Microbiol.">
        <title>The Global Catalogue of Microorganisms (GCM) 10K type strain sequencing project: providing services to taxonomists for standard genome sequencing and annotation.</title>
        <authorList>
            <consortium name="The Broad Institute Genomics Platform"/>
            <consortium name="The Broad Institute Genome Sequencing Center for Infectious Disease"/>
            <person name="Wu L."/>
            <person name="Ma J."/>
        </authorList>
    </citation>
    <scope>NUCLEOTIDE SEQUENCE [LARGE SCALE GENOMIC DNA]</scope>
    <source>
        <strain evidence="3">CGMCC 1.12966</strain>
    </source>
</reference>
<dbReference type="InterPro" id="IPR038636">
    <property type="entry name" value="Wzi_sf"/>
</dbReference>
<dbReference type="PROSITE" id="PS51257">
    <property type="entry name" value="PROKAR_LIPOPROTEIN"/>
    <property type="match status" value="1"/>
</dbReference>
<keyword evidence="1" id="KW-0732">Signal</keyword>
<sequence>MLDMRKRFLDKYLKTVGALLLVCGCSSAFSQVWTGEAALQGGYTSGSSVPLWMRARQFGSIPIDGASGSVFAKIERIYVSSFDTIVWKPDYSVVFDGRGNIGNRLNGQLIEGKVSLKYGFFELIAGREKEYSGLVDSTLSTGSFSLSGNSLGVPKIELRIPNYVYIPFTSQVVSFKGNLSHGWMGKTPIHYGDNRGAEVTTYLHHVSVFGRIGKPTWRLKLDAAINHDVQWGSDNFIFGEQYDLTNLEAFWYVVTGKAYKGAGGYDGRVDISKIGNHLGTIDLGFTYDFEELEVKGYRQFFYEKGALRYAANIRDGITGLRFQNKGTNHVGFYWDKILLEHFFSKDQAGQPNAPKTPSGPEYYYNHGVYAEGFSYKGIGLGNPLITEARFAREGLPRNPKDYFISTRVSAFHLGFIGGIDSWHMSSKVTFARHFGDYHTSGPAEQWFNGQRIQQDFSYGKFTPVNQFSFFVEGGRSLMEHFDISATLAGDYGRLLENTVGGFVRISRKF</sequence>
<comment type="caution">
    <text evidence="2">The sequence shown here is derived from an EMBL/GenBank/DDBJ whole genome shotgun (WGS) entry which is preliminary data.</text>
</comment>
<dbReference type="Proteomes" id="UP000620550">
    <property type="component" value="Unassembled WGS sequence"/>
</dbReference>
<dbReference type="EMBL" id="BNAF01000008">
    <property type="protein sequence ID" value="GHE39130.1"/>
    <property type="molecule type" value="Genomic_DNA"/>
</dbReference>